<dbReference type="Pfam" id="PF13559">
    <property type="entry name" value="DUF4129"/>
    <property type="match status" value="1"/>
</dbReference>
<gene>
    <name evidence="3" type="ORF">EG850_02380</name>
</gene>
<dbReference type="AlphaFoldDB" id="A0A3P3W009"/>
<keyword evidence="1" id="KW-0472">Membrane</keyword>
<keyword evidence="1" id="KW-0812">Transmembrane</keyword>
<sequence>MESAAAVIVPPQLLTALAAAPPLEPDEPTGRDWVLQELSKPEYAQARPSPIDEFFNSIWEWVLDMLSASPDSPFTFNPLLLIILILVIGAILALVFFGRPRALARRGQAPGSVFLDDDDRSSAELRTAARAAADAGDWALATTERFRALSRALTDRTLIALRPGTTAQGVARDAERAFPDERAELHEGANAFDAVRYLGASGSRERYERLTALDERLERTKPTRIPVGAAT</sequence>
<evidence type="ECO:0000313" key="4">
    <source>
        <dbReference type="Proteomes" id="UP000274391"/>
    </source>
</evidence>
<dbReference type="EMBL" id="RQVS01000002">
    <property type="protein sequence ID" value="RRJ88310.1"/>
    <property type="molecule type" value="Genomic_DNA"/>
</dbReference>
<feature type="domain" description="Protein-glutamine gamma-glutamyltransferase-like C-terminal" evidence="2">
    <location>
        <begin position="145"/>
        <end position="215"/>
    </location>
</feature>
<dbReference type="OrthoDB" id="3389322at2"/>
<evidence type="ECO:0000313" key="3">
    <source>
        <dbReference type="EMBL" id="RRJ88310.1"/>
    </source>
</evidence>
<organism evidence="3 4">
    <name type="scientific">Gulosibacter macacae</name>
    <dbReference type="NCBI Taxonomy" id="2488791"/>
    <lineage>
        <taxon>Bacteria</taxon>
        <taxon>Bacillati</taxon>
        <taxon>Actinomycetota</taxon>
        <taxon>Actinomycetes</taxon>
        <taxon>Micrococcales</taxon>
        <taxon>Microbacteriaceae</taxon>
        <taxon>Gulosibacter</taxon>
    </lineage>
</organism>
<evidence type="ECO:0000259" key="2">
    <source>
        <dbReference type="Pfam" id="PF13559"/>
    </source>
</evidence>
<feature type="transmembrane region" description="Helical" evidence="1">
    <location>
        <begin position="79"/>
        <end position="98"/>
    </location>
</feature>
<dbReference type="RefSeq" id="WP_124969468.1">
    <property type="nucleotide sequence ID" value="NZ_RQVS01000002.1"/>
</dbReference>
<comment type="caution">
    <text evidence="3">The sequence shown here is derived from an EMBL/GenBank/DDBJ whole genome shotgun (WGS) entry which is preliminary data.</text>
</comment>
<protein>
    <submittedName>
        <fullName evidence="3">DUF4129 domain-containing protein</fullName>
    </submittedName>
</protein>
<name>A0A3P3W009_9MICO</name>
<dbReference type="Proteomes" id="UP000274391">
    <property type="component" value="Unassembled WGS sequence"/>
</dbReference>
<evidence type="ECO:0000256" key="1">
    <source>
        <dbReference type="SAM" id="Phobius"/>
    </source>
</evidence>
<proteinExistence type="predicted"/>
<dbReference type="InterPro" id="IPR025403">
    <property type="entry name" value="TgpA-like_C"/>
</dbReference>
<keyword evidence="1" id="KW-1133">Transmembrane helix</keyword>
<keyword evidence="4" id="KW-1185">Reference proteome</keyword>
<reference evidence="3 4" key="1">
    <citation type="submission" date="2018-11" db="EMBL/GenBank/DDBJ databases">
        <title>YIM 102482-1 draft genome.</title>
        <authorList>
            <person name="Li G."/>
            <person name="Jiang Y."/>
        </authorList>
    </citation>
    <scope>NUCLEOTIDE SEQUENCE [LARGE SCALE GENOMIC DNA]</scope>
    <source>
        <strain evidence="3 4">YIM 102482-1</strain>
    </source>
</reference>
<accession>A0A3P3W009</accession>